<evidence type="ECO:0000259" key="2">
    <source>
        <dbReference type="Pfam" id="PF07596"/>
    </source>
</evidence>
<gene>
    <name evidence="3" type="primary">xcpT_22</name>
    <name evidence="3" type="ORF">Mal52_60690</name>
</gene>
<dbReference type="Pfam" id="PF07963">
    <property type="entry name" value="N_methyl"/>
    <property type="match status" value="1"/>
</dbReference>
<keyword evidence="1" id="KW-1133">Transmembrane helix</keyword>
<dbReference type="Pfam" id="PF07596">
    <property type="entry name" value="SBP_bac_10"/>
    <property type="match status" value="1"/>
</dbReference>
<dbReference type="InterPro" id="IPR012902">
    <property type="entry name" value="N_methyl_site"/>
</dbReference>
<dbReference type="NCBIfam" id="TIGR04294">
    <property type="entry name" value="pre_pil_HX9DG"/>
    <property type="match status" value="1"/>
</dbReference>
<dbReference type="Proteomes" id="UP000319383">
    <property type="component" value="Chromosome"/>
</dbReference>
<dbReference type="InterPro" id="IPR027558">
    <property type="entry name" value="Pre_pil_HX9DG_C"/>
</dbReference>
<proteinExistence type="predicted"/>
<feature type="transmembrane region" description="Helical" evidence="1">
    <location>
        <begin position="20"/>
        <end position="38"/>
    </location>
</feature>
<accession>A0A517ZYH0</accession>
<feature type="domain" description="DUF1559" evidence="2">
    <location>
        <begin position="39"/>
        <end position="311"/>
    </location>
</feature>
<dbReference type="PROSITE" id="PS00409">
    <property type="entry name" value="PROKAR_NTER_METHYL"/>
    <property type="match status" value="1"/>
</dbReference>
<dbReference type="Gene3D" id="3.30.700.10">
    <property type="entry name" value="Glycoprotein, Type 4 Pilin"/>
    <property type="match status" value="1"/>
</dbReference>
<keyword evidence="4" id="KW-1185">Reference proteome</keyword>
<evidence type="ECO:0000313" key="4">
    <source>
        <dbReference type="Proteomes" id="UP000319383"/>
    </source>
</evidence>
<dbReference type="PANTHER" id="PTHR30093">
    <property type="entry name" value="GENERAL SECRETION PATHWAY PROTEIN G"/>
    <property type="match status" value="1"/>
</dbReference>
<dbReference type="RefSeq" id="WP_145380341.1">
    <property type="nucleotide sequence ID" value="NZ_CP036270.1"/>
</dbReference>
<dbReference type="EMBL" id="CP036276">
    <property type="protein sequence ID" value="QDU47534.1"/>
    <property type="molecule type" value="Genomic_DNA"/>
</dbReference>
<reference evidence="3 4" key="1">
    <citation type="submission" date="2019-02" db="EMBL/GenBank/DDBJ databases">
        <title>Deep-cultivation of Planctomycetes and their phenomic and genomic characterization uncovers novel biology.</title>
        <authorList>
            <person name="Wiegand S."/>
            <person name="Jogler M."/>
            <person name="Boedeker C."/>
            <person name="Pinto D."/>
            <person name="Vollmers J."/>
            <person name="Rivas-Marin E."/>
            <person name="Kohn T."/>
            <person name="Peeters S.H."/>
            <person name="Heuer A."/>
            <person name="Rast P."/>
            <person name="Oberbeckmann S."/>
            <person name="Bunk B."/>
            <person name="Jeske O."/>
            <person name="Meyerdierks A."/>
            <person name="Storesund J.E."/>
            <person name="Kallscheuer N."/>
            <person name="Luecker S."/>
            <person name="Lage O.M."/>
            <person name="Pohl T."/>
            <person name="Merkel B.J."/>
            <person name="Hornburger P."/>
            <person name="Mueller R.-W."/>
            <person name="Bruemmer F."/>
            <person name="Labrenz M."/>
            <person name="Spormann A.M."/>
            <person name="Op den Camp H."/>
            <person name="Overmann J."/>
            <person name="Amann R."/>
            <person name="Jetten M.S.M."/>
            <person name="Mascher T."/>
            <person name="Medema M.H."/>
            <person name="Devos D.P."/>
            <person name="Kaster A.-K."/>
            <person name="Ovreas L."/>
            <person name="Rohde M."/>
            <person name="Galperin M.Y."/>
            <person name="Jogler C."/>
        </authorList>
    </citation>
    <scope>NUCLEOTIDE SEQUENCE [LARGE SCALE GENOMIC DNA]</scope>
    <source>
        <strain evidence="3 4">Mal52</strain>
    </source>
</reference>
<evidence type="ECO:0000313" key="3">
    <source>
        <dbReference type="EMBL" id="QDU47534.1"/>
    </source>
</evidence>
<dbReference type="NCBIfam" id="TIGR02532">
    <property type="entry name" value="IV_pilin_GFxxxE"/>
    <property type="match status" value="1"/>
</dbReference>
<dbReference type="InterPro" id="IPR011453">
    <property type="entry name" value="DUF1559"/>
</dbReference>
<evidence type="ECO:0000256" key="1">
    <source>
        <dbReference type="SAM" id="Phobius"/>
    </source>
</evidence>
<dbReference type="KEGG" id="sdyn:Mal52_60690"/>
<name>A0A517ZYH0_9PLAN</name>
<dbReference type="InterPro" id="IPR045584">
    <property type="entry name" value="Pilin-like"/>
</dbReference>
<protein>
    <submittedName>
        <fullName evidence="3">Type II secretion system protein G</fullName>
    </submittedName>
</protein>
<dbReference type="AlphaFoldDB" id="A0A517ZYH0"/>
<keyword evidence="1" id="KW-0812">Transmembrane</keyword>
<dbReference type="PANTHER" id="PTHR30093:SF2">
    <property type="entry name" value="TYPE II SECRETION SYSTEM PROTEIN H"/>
    <property type="match status" value="1"/>
</dbReference>
<dbReference type="OrthoDB" id="212259at2"/>
<keyword evidence="1" id="KW-0472">Membrane</keyword>
<organism evidence="3 4">
    <name type="scientific">Symmachiella dynata</name>
    <dbReference type="NCBI Taxonomy" id="2527995"/>
    <lineage>
        <taxon>Bacteria</taxon>
        <taxon>Pseudomonadati</taxon>
        <taxon>Planctomycetota</taxon>
        <taxon>Planctomycetia</taxon>
        <taxon>Planctomycetales</taxon>
        <taxon>Planctomycetaceae</taxon>
        <taxon>Symmachiella</taxon>
    </lineage>
</organism>
<dbReference type="SUPFAM" id="SSF54523">
    <property type="entry name" value="Pili subunits"/>
    <property type="match status" value="1"/>
</dbReference>
<sequence>MNDVQPSPKRSRRGFTLIELLVVIAIIAILISLLLPAVQQAREAARRTQCKNALKQLVLALHNYESAHGAFPPSRIYPDVAIEDNASNESAYGSWTTMILPFVDQGNLGNQFDYNVAWSALANRDTIGTQLSIMTCPSTPTDSRIDPHWVTGAAAGDFGSINEIKKKVYTDVLGIPDPGSNARAGVLAKGPSNPIRNVIDGTSNTIMVGEAAGQPDVYIASGKMTADDFAAYSDDKVVDLGGRFVAADGIGWADPDDGFSINGATADGLDKYGPKMINAINVSEAFSFHTGGAQFGLADGSVRFISESVDAAVFVGACTRAGGEVSSEF</sequence>